<evidence type="ECO:0000313" key="2">
    <source>
        <dbReference type="EMBL" id="MPC31684.1"/>
    </source>
</evidence>
<gene>
    <name evidence="2" type="ORF">E2C01_024980</name>
</gene>
<protein>
    <submittedName>
        <fullName evidence="2">Uncharacterized protein</fullName>
    </submittedName>
</protein>
<reference evidence="2 3" key="1">
    <citation type="submission" date="2019-05" db="EMBL/GenBank/DDBJ databases">
        <title>Another draft genome of Portunus trituberculatus and its Hox gene families provides insights of decapod evolution.</title>
        <authorList>
            <person name="Jeong J.-H."/>
            <person name="Song I."/>
            <person name="Kim S."/>
            <person name="Choi T."/>
            <person name="Kim D."/>
            <person name="Ryu S."/>
            <person name="Kim W."/>
        </authorList>
    </citation>
    <scope>NUCLEOTIDE SEQUENCE [LARGE SCALE GENOMIC DNA]</scope>
    <source>
        <tissue evidence="2">Muscle</tissue>
    </source>
</reference>
<keyword evidence="3" id="KW-1185">Reference proteome</keyword>
<accession>A0A5B7EGM4</accession>
<comment type="caution">
    <text evidence="2">The sequence shown here is derived from an EMBL/GenBank/DDBJ whole genome shotgun (WGS) entry which is preliminary data.</text>
</comment>
<dbReference type="Proteomes" id="UP000324222">
    <property type="component" value="Unassembled WGS sequence"/>
</dbReference>
<dbReference type="EMBL" id="VSRR010002484">
    <property type="protein sequence ID" value="MPC31684.1"/>
    <property type="molecule type" value="Genomic_DNA"/>
</dbReference>
<proteinExistence type="predicted"/>
<sequence length="61" mass="6626">MVASAVTRRVRKAHDCFHVDDQACVIPPITCGLRPASLSLPPRRAGKDRWAAMGGKSPRDV</sequence>
<evidence type="ECO:0000256" key="1">
    <source>
        <dbReference type="SAM" id="MobiDB-lite"/>
    </source>
</evidence>
<organism evidence="2 3">
    <name type="scientific">Portunus trituberculatus</name>
    <name type="common">Swimming crab</name>
    <name type="synonym">Neptunus trituberculatus</name>
    <dbReference type="NCBI Taxonomy" id="210409"/>
    <lineage>
        <taxon>Eukaryota</taxon>
        <taxon>Metazoa</taxon>
        <taxon>Ecdysozoa</taxon>
        <taxon>Arthropoda</taxon>
        <taxon>Crustacea</taxon>
        <taxon>Multicrustacea</taxon>
        <taxon>Malacostraca</taxon>
        <taxon>Eumalacostraca</taxon>
        <taxon>Eucarida</taxon>
        <taxon>Decapoda</taxon>
        <taxon>Pleocyemata</taxon>
        <taxon>Brachyura</taxon>
        <taxon>Eubrachyura</taxon>
        <taxon>Portunoidea</taxon>
        <taxon>Portunidae</taxon>
        <taxon>Portuninae</taxon>
        <taxon>Portunus</taxon>
    </lineage>
</organism>
<name>A0A5B7EGM4_PORTR</name>
<feature type="region of interest" description="Disordered" evidence="1">
    <location>
        <begin position="42"/>
        <end position="61"/>
    </location>
</feature>
<dbReference type="AlphaFoldDB" id="A0A5B7EGM4"/>
<evidence type="ECO:0000313" key="3">
    <source>
        <dbReference type="Proteomes" id="UP000324222"/>
    </source>
</evidence>